<evidence type="ECO:0000313" key="2">
    <source>
        <dbReference type="Proteomes" id="UP001157440"/>
    </source>
</evidence>
<dbReference type="EMBL" id="BSPL01000017">
    <property type="protein sequence ID" value="GLS70937.1"/>
    <property type="molecule type" value="Genomic_DNA"/>
</dbReference>
<accession>A0AA37TJ55</accession>
<dbReference type="Proteomes" id="UP001157440">
    <property type="component" value="Unassembled WGS sequence"/>
</dbReference>
<dbReference type="AlphaFoldDB" id="A0AA37TJ55"/>
<name>A0AA37TJ55_9HYPH</name>
<protein>
    <submittedName>
        <fullName evidence="1">Uncharacterized protein</fullName>
    </submittedName>
</protein>
<organism evidence="1 2">
    <name type="scientific">Methylobacterium tardum</name>
    <dbReference type="NCBI Taxonomy" id="374432"/>
    <lineage>
        <taxon>Bacteria</taxon>
        <taxon>Pseudomonadati</taxon>
        <taxon>Pseudomonadota</taxon>
        <taxon>Alphaproteobacteria</taxon>
        <taxon>Hyphomicrobiales</taxon>
        <taxon>Methylobacteriaceae</taxon>
        <taxon>Methylobacterium</taxon>
    </lineage>
</organism>
<sequence>MMAAFISRGALSMGDTVENATFEILKGIQASLADLRAETVTRFDRLEARIDRLDLGICEDRRIAAGMPVMMRAAAGDFDARVSEFEGRVPALESRTS</sequence>
<reference evidence="2" key="1">
    <citation type="journal article" date="2019" name="Int. J. Syst. Evol. Microbiol.">
        <title>The Global Catalogue of Microorganisms (GCM) 10K type strain sequencing project: providing services to taxonomists for standard genome sequencing and annotation.</title>
        <authorList>
            <consortium name="The Broad Institute Genomics Platform"/>
            <consortium name="The Broad Institute Genome Sequencing Center for Infectious Disease"/>
            <person name="Wu L."/>
            <person name="Ma J."/>
        </authorList>
    </citation>
    <scope>NUCLEOTIDE SEQUENCE [LARGE SCALE GENOMIC DNA]</scope>
    <source>
        <strain evidence="2">NBRC 103632</strain>
    </source>
</reference>
<proteinExistence type="predicted"/>
<gene>
    <name evidence="1" type="ORF">GCM10007890_29500</name>
</gene>
<comment type="caution">
    <text evidence="1">The sequence shown here is derived from an EMBL/GenBank/DDBJ whole genome shotgun (WGS) entry which is preliminary data.</text>
</comment>
<evidence type="ECO:0000313" key="1">
    <source>
        <dbReference type="EMBL" id="GLS70937.1"/>
    </source>
</evidence>
<keyword evidence="2" id="KW-1185">Reference proteome</keyword>